<organism evidence="4 5">
    <name type="scientific">Pyrocoelia pectoralis</name>
    <dbReference type="NCBI Taxonomy" id="417401"/>
    <lineage>
        <taxon>Eukaryota</taxon>
        <taxon>Metazoa</taxon>
        <taxon>Ecdysozoa</taxon>
        <taxon>Arthropoda</taxon>
        <taxon>Hexapoda</taxon>
        <taxon>Insecta</taxon>
        <taxon>Pterygota</taxon>
        <taxon>Neoptera</taxon>
        <taxon>Endopterygota</taxon>
        <taxon>Coleoptera</taxon>
        <taxon>Polyphaga</taxon>
        <taxon>Elateriformia</taxon>
        <taxon>Elateroidea</taxon>
        <taxon>Lampyridae</taxon>
        <taxon>Lampyrinae</taxon>
        <taxon>Pyrocoelia</taxon>
    </lineage>
</organism>
<dbReference type="GO" id="GO:0005759">
    <property type="term" value="C:mitochondrial matrix"/>
    <property type="evidence" value="ECO:0007669"/>
    <property type="project" value="TreeGrafter"/>
</dbReference>
<feature type="domain" description="RAP" evidence="3">
    <location>
        <begin position="822"/>
        <end position="880"/>
    </location>
</feature>
<dbReference type="Pfam" id="PF08368">
    <property type="entry name" value="FAST_2"/>
    <property type="match status" value="1"/>
</dbReference>
<evidence type="ECO:0000256" key="2">
    <source>
        <dbReference type="ARBA" id="ARBA00023128"/>
    </source>
</evidence>
<dbReference type="Pfam" id="PF06743">
    <property type="entry name" value="FAST_1"/>
    <property type="match status" value="1"/>
</dbReference>
<keyword evidence="2" id="KW-0496">Mitochondrion</keyword>
<reference evidence="4 5" key="1">
    <citation type="journal article" date="2024" name="Insects">
        <title>An Improved Chromosome-Level Genome Assembly of the Firefly Pyrocoelia pectoralis.</title>
        <authorList>
            <person name="Fu X."/>
            <person name="Meyer-Rochow V.B."/>
            <person name="Ballantyne L."/>
            <person name="Zhu X."/>
        </authorList>
    </citation>
    <scope>NUCLEOTIDE SEQUENCE [LARGE SCALE GENOMIC DNA]</scope>
    <source>
        <strain evidence="4">XCY_ONT2</strain>
    </source>
</reference>
<evidence type="ECO:0000313" key="5">
    <source>
        <dbReference type="Proteomes" id="UP001329430"/>
    </source>
</evidence>
<evidence type="ECO:0000259" key="3">
    <source>
        <dbReference type="PROSITE" id="PS51286"/>
    </source>
</evidence>
<protein>
    <recommendedName>
        <fullName evidence="3">RAP domain-containing protein</fullName>
    </recommendedName>
</protein>
<dbReference type="InterPro" id="IPR050870">
    <property type="entry name" value="FAST_kinase"/>
</dbReference>
<dbReference type="Proteomes" id="UP001329430">
    <property type="component" value="Chromosome 5"/>
</dbReference>
<evidence type="ECO:0000313" key="4">
    <source>
        <dbReference type="EMBL" id="KAK5643072.1"/>
    </source>
</evidence>
<dbReference type="AlphaFoldDB" id="A0AAN7ZI44"/>
<dbReference type="SMART" id="SM00952">
    <property type="entry name" value="RAP"/>
    <property type="match status" value="1"/>
</dbReference>
<dbReference type="InterPro" id="IPR010622">
    <property type="entry name" value="FAST_Leu-rich"/>
</dbReference>
<dbReference type="GO" id="GO:0003723">
    <property type="term" value="F:RNA binding"/>
    <property type="evidence" value="ECO:0007669"/>
    <property type="project" value="TreeGrafter"/>
</dbReference>
<gene>
    <name evidence="4" type="ORF">RI129_006917</name>
</gene>
<name>A0AAN7ZI44_9COLE</name>
<dbReference type="PROSITE" id="PS51286">
    <property type="entry name" value="RAP"/>
    <property type="match status" value="1"/>
</dbReference>
<keyword evidence="5" id="KW-1185">Reference proteome</keyword>
<sequence>MNFVFSRIFIPREIKCFIKCFRFTKFSYEKRSITMSHRAYLRNVSPALKGFVHDDTDDHTHLENLDDLTHLLHYKEMVQYQPVRNLLYAKSTDLLIVKLTNSESVQDVLNTVNDNLAVMDYTHITQAILVLWDLRKMYYFAQGSLSTEHCNSSFNNHPTFCSLMKLAEEKCDTFDAESFSCFLLYANKLDYQLDFNSPQFFSKIQNIINTNTSLRVTSRLLNVMRTGEPTMGSLLAVQPMVPTVLQELDKCENLEDLKLITMCLQHFQQNITREILQKYMGIVKRILAKSDIEPSVYRILLKIIHFLNIPKWGDRCTTLSSELFLYMKNHLHTLHVYDFCVLFEALYKTHEPGDLQTEMQRCCRLYLHSEDESNISKEMKLKLLSCTASFSSTVHRSDFEKVISEFLNYPLTIMSILDLLRIVTFVKSSNSALCERFWNKALEALKHNDTYKNLDILLKICQKYMNYSNDIHYRCMKFEKCTLNWLHDEFENGILSIIPSMLSLAAPFILAFDCRRNVLDAVLNKIMQNSQQFNHLDCLYISKGIRSFLNDILDNIVCNNILPVNEITQNNFLIKSCVYRKCFKQEIVNQIFLNYNVKEPLSSLSVRNMIIGLQTTGTLLPELIESLCNYVISYQDCMLGFNAEKVAHLCYHLGYTPNNSDQLFDAIGNIIIRDQERLSGLSFIHAAIALSFFNKLPTSWIKQIFNVSFLEKLDFELSMCYFKDKYPIRVRNSMMHLNRAVCLDYPQANVPWFHQKYIGQLQKDQTPMKSFPDIGQYLLHIVGDRKMLVVDCYTPYGYHIDFLLHLNDRGEFVKPNETATKIAMLLLKENAYTNAKVQLKGYQQLKKRHLEILGYQVAAVNLKDWNSLLYGAEKVKFLHKLIYPSNITDTVYSNFER</sequence>
<dbReference type="InterPro" id="IPR013579">
    <property type="entry name" value="FAST_2"/>
</dbReference>
<dbReference type="GO" id="GO:0000963">
    <property type="term" value="P:mitochondrial RNA processing"/>
    <property type="evidence" value="ECO:0007669"/>
    <property type="project" value="TreeGrafter"/>
</dbReference>
<dbReference type="EMBL" id="JAVRBK010000005">
    <property type="protein sequence ID" value="KAK5643072.1"/>
    <property type="molecule type" value="Genomic_DNA"/>
</dbReference>
<comment type="subcellular location">
    <subcellularLocation>
        <location evidence="1">Mitochondrion</location>
    </subcellularLocation>
</comment>
<dbReference type="InterPro" id="IPR013584">
    <property type="entry name" value="RAP"/>
</dbReference>
<dbReference type="PANTHER" id="PTHR21228">
    <property type="entry name" value="FAST LEU-RICH DOMAIN-CONTAINING"/>
    <property type="match status" value="1"/>
</dbReference>
<evidence type="ECO:0000256" key="1">
    <source>
        <dbReference type="ARBA" id="ARBA00004173"/>
    </source>
</evidence>
<dbReference type="GO" id="GO:0044528">
    <property type="term" value="P:regulation of mitochondrial mRNA stability"/>
    <property type="evidence" value="ECO:0007669"/>
    <property type="project" value="InterPro"/>
</dbReference>
<proteinExistence type="predicted"/>
<dbReference type="Pfam" id="PF08373">
    <property type="entry name" value="RAP"/>
    <property type="match status" value="1"/>
</dbReference>
<accession>A0AAN7ZI44</accession>
<comment type="caution">
    <text evidence="4">The sequence shown here is derived from an EMBL/GenBank/DDBJ whole genome shotgun (WGS) entry which is preliminary data.</text>
</comment>
<dbReference type="GO" id="GO:0035770">
    <property type="term" value="C:ribonucleoprotein granule"/>
    <property type="evidence" value="ECO:0007669"/>
    <property type="project" value="TreeGrafter"/>
</dbReference>
<dbReference type="PANTHER" id="PTHR21228:SF72">
    <property type="entry name" value="LD32258P"/>
    <property type="match status" value="1"/>
</dbReference>